<accession>A0AAX3ZX75</accession>
<reference evidence="2" key="1">
    <citation type="submission" date="2023-03" db="EMBL/GenBank/DDBJ databases">
        <title>Borrelidin-producing and root-colonizing Streptomyces rochei is a potent biopesticide for soil-borne oomycete-caused plant diseases.</title>
        <authorList>
            <person name="Zhou D."/>
            <person name="Wang X."/>
            <person name="Navarro-Munoz J.C."/>
            <person name="Li W."/>
            <person name="Li J."/>
            <person name="Jiu M."/>
            <person name="Deng S."/>
            <person name="Ye Y."/>
            <person name="Daly P."/>
            <person name="Wei L."/>
        </authorList>
    </citation>
    <scope>NUCLEOTIDE SEQUENCE</scope>
    <source>
        <strain evidence="2">JK1</strain>
        <plasmid evidence="2">unnamed</plasmid>
    </source>
</reference>
<evidence type="ECO:0000313" key="2">
    <source>
        <dbReference type="EMBL" id="WMC91051.1"/>
    </source>
</evidence>
<evidence type="ECO:0000313" key="3">
    <source>
        <dbReference type="Proteomes" id="UP001231701"/>
    </source>
</evidence>
<feature type="compositionally biased region" description="Basic residues" evidence="1">
    <location>
        <begin position="36"/>
        <end position="45"/>
    </location>
</feature>
<dbReference type="Proteomes" id="UP001231701">
    <property type="component" value="Plasmid unnamed"/>
</dbReference>
<proteinExistence type="predicted"/>
<gene>
    <name evidence="2" type="ORF">P7W03_35395</name>
</gene>
<sequence>MAPSTTPSAPRRHGPGVSAGQPRRTGGRRRSDNPHVPRRRTHRKNSTGPRRRELLQALGIFQRATPDQLWKLTRPDNQHDKLTRDNLLDLQDHHLVRVELVREDQRQVWVLTKRGHGEAKKLLEPKGIRVSALREKKYDSVTGELLGTSYDDHAAAVTSTAAELHRAGIGHRLGFQTEIGHRLADGYVQRADLVVKAPEAGVPVMLLEIDRRSEDAHDLVQKLRRYWQWGRLLPKDAAKRTADLVRSRPGAIEDVDHELRLWRRFYPPTGREGLVPLAFVSCAAPCHMRRITSDFVPAAWAEPTAWRAVLQQRCSCLLLLDARPAGRAGMTMYGRNVWVIPVRALSGAR</sequence>
<protein>
    <submittedName>
        <fullName evidence="2">Replication-relaxation family protein</fullName>
    </submittedName>
</protein>
<dbReference type="Pfam" id="PF13814">
    <property type="entry name" value="Replic_Relax"/>
    <property type="match status" value="1"/>
</dbReference>
<name>A0AAX3ZX75_STRRO</name>
<keyword evidence="2" id="KW-0614">Plasmid</keyword>
<dbReference type="EMBL" id="CP121272">
    <property type="protein sequence ID" value="WMC91051.1"/>
    <property type="molecule type" value="Genomic_DNA"/>
</dbReference>
<dbReference type="InterPro" id="IPR025855">
    <property type="entry name" value="Replic_Relax"/>
</dbReference>
<dbReference type="AlphaFoldDB" id="A0AAX3ZX75"/>
<organism evidence="2 3">
    <name type="scientific">Streptomyces rochei</name>
    <name type="common">Streptomyces parvullus</name>
    <dbReference type="NCBI Taxonomy" id="1928"/>
    <lineage>
        <taxon>Bacteria</taxon>
        <taxon>Bacillati</taxon>
        <taxon>Actinomycetota</taxon>
        <taxon>Actinomycetes</taxon>
        <taxon>Kitasatosporales</taxon>
        <taxon>Streptomycetaceae</taxon>
        <taxon>Streptomyces</taxon>
        <taxon>Streptomyces rochei group</taxon>
    </lineage>
</organism>
<geneLocation type="plasmid" evidence="2 3">
    <name>unnamed</name>
</geneLocation>
<feature type="region of interest" description="Disordered" evidence="1">
    <location>
        <begin position="1"/>
        <end position="52"/>
    </location>
</feature>
<evidence type="ECO:0000256" key="1">
    <source>
        <dbReference type="SAM" id="MobiDB-lite"/>
    </source>
</evidence>